<dbReference type="InterPro" id="IPR027417">
    <property type="entry name" value="P-loop_NTPase"/>
</dbReference>
<name>A0A0F4YVZ6_RASE3</name>
<dbReference type="Pfam" id="PF13087">
    <property type="entry name" value="AAA_12"/>
    <property type="match status" value="1"/>
</dbReference>
<dbReference type="InterPro" id="IPR032174">
    <property type="entry name" value="Aquarius_N"/>
</dbReference>
<feature type="region of interest" description="Disordered" evidence="3">
    <location>
        <begin position="806"/>
        <end position="849"/>
    </location>
</feature>
<feature type="domain" description="RNA helicase aquarius beta-barrel" evidence="7">
    <location>
        <begin position="538"/>
        <end position="709"/>
    </location>
</feature>
<evidence type="ECO:0000259" key="4">
    <source>
        <dbReference type="Pfam" id="PF13086"/>
    </source>
</evidence>
<dbReference type="Pfam" id="PF16399">
    <property type="entry name" value="Aquarius_N_1st"/>
    <property type="match status" value="1"/>
</dbReference>
<dbReference type="PIRSF" id="PIRSF038901">
    <property type="entry name" value="AQR_cwf11"/>
    <property type="match status" value="1"/>
</dbReference>
<dbReference type="Pfam" id="PF21144">
    <property type="entry name" value="Aquarius_N_3rd"/>
    <property type="match status" value="1"/>
</dbReference>
<evidence type="ECO:0000259" key="5">
    <source>
        <dbReference type="Pfam" id="PF13087"/>
    </source>
</evidence>
<comment type="subunit">
    <text evidence="2">Belongs to the 40S cdc5-associated complex (or cwf complex), a spliceosome sub-complex reminiscent of a late-stage spliceosome.</text>
</comment>
<keyword evidence="1 9" id="KW-0067">ATP-binding</keyword>
<keyword evidence="2" id="KW-0508">mRNA splicing</keyword>
<dbReference type="PANTHER" id="PTHR10887">
    <property type="entry name" value="DNA2/NAM7 HELICASE FAMILY"/>
    <property type="match status" value="1"/>
</dbReference>
<dbReference type="InterPro" id="IPR048966">
    <property type="entry name" value="Aquarius_b-barrel"/>
</dbReference>
<comment type="function">
    <text evidence="2">Involved in mRNA splicing where it associates with cdc5 and the other cwf proteins as part of the spliceosome.</text>
</comment>
<comment type="similarity">
    <text evidence="2">Belongs to the CWF11 family.</text>
</comment>
<dbReference type="GO" id="GO:0071013">
    <property type="term" value="C:catalytic step 2 spliceosome"/>
    <property type="evidence" value="ECO:0007669"/>
    <property type="project" value="TreeGrafter"/>
</dbReference>
<dbReference type="CDD" id="cd17935">
    <property type="entry name" value="EEXXQc_AQR"/>
    <property type="match status" value="1"/>
</dbReference>
<organism evidence="9 10">
    <name type="scientific">Rasamsonia emersonii (strain ATCC 16479 / CBS 393.64 / IMI 116815)</name>
    <dbReference type="NCBI Taxonomy" id="1408163"/>
    <lineage>
        <taxon>Eukaryota</taxon>
        <taxon>Fungi</taxon>
        <taxon>Dikarya</taxon>
        <taxon>Ascomycota</taxon>
        <taxon>Pezizomycotina</taxon>
        <taxon>Eurotiomycetes</taxon>
        <taxon>Eurotiomycetidae</taxon>
        <taxon>Eurotiales</taxon>
        <taxon>Trichocomaceae</taxon>
        <taxon>Rasamsonia</taxon>
    </lineage>
</organism>
<dbReference type="Proteomes" id="UP000053958">
    <property type="component" value="Unassembled WGS sequence"/>
</dbReference>
<evidence type="ECO:0000313" key="9">
    <source>
        <dbReference type="EMBL" id="KKA22021.1"/>
    </source>
</evidence>
<comment type="caution">
    <text evidence="9">The sequence shown here is derived from an EMBL/GenBank/DDBJ whole genome shotgun (WGS) entry which is preliminary data.</text>
</comment>
<dbReference type="Pfam" id="PF21143">
    <property type="entry name" value="Aquarius_N_2nd"/>
    <property type="match status" value="1"/>
</dbReference>
<dbReference type="RefSeq" id="XP_013328633.1">
    <property type="nucleotide sequence ID" value="XM_013473179.1"/>
</dbReference>
<accession>A0A0F4YVZ6</accession>
<dbReference type="GO" id="GO:0004386">
    <property type="term" value="F:helicase activity"/>
    <property type="evidence" value="ECO:0007669"/>
    <property type="project" value="UniProtKB-KW"/>
</dbReference>
<feature type="domain" description="RNA helicase aquarius N-terminal" evidence="6">
    <location>
        <begin position="69"/>
        <end position="459"/>
    </location>
</feature>
<dbReference type="GO" id="GO:0003729">
    <property type="term" value="F:mRNA binding"/>
    <property type="evidence" value="ECO:0007669"/>
    <property type="project" value="TreeGrafter"/>
</dbReference>
<dbReference type="InterPro" id="IPR047187">
    <property type="entry name" value="SF1_C_Upf1"/>
</dbReference>
<comment type="subcellular location">
    <subcellularLocation>
        <location evidence="2">Nucleus</location>
    </subcellularLocation>
</comment>
<dbReference type="GO" id="GO:0045292">
    <property type="term" value="P:mRNA cis splicing, via spliceosome"/>
    <property type="evidence" value="ECO:0007669"/>
    <property type="project" value="UniProtKB-UniRule"/>
</dbReference>
<evidence type="ECO:0000259" key="7">
    <source>
        <dbReference type="Pfam" id="PF21143"/>
    </source>
</evidence>
<evidence type="ECO:0000256" key="2">
    <source>
        <dbReference type="PIRNR" id="PIRNR038901"/>
    </source>
</evidence>
<dbReference type="Gene3D" id="3.40.50.300">
    <property type="entry name" value="P-loop containing nucleotide triphosphate hydrolases"/>
    <property type="match status" value="2"/>
</dbReference>
<dbReference type="GO" id="GO:0005684">
    <property type="term" value="C:U2-type spliceosomal complex"/>
    <property type="evidence" value="ECO:0007669"/>
    <property type="project" value="UniProtKB-UniRule"/>
</dbReference>
<evidence type="ECO:0000259" key="6">
    <source>
        <dbReference type="Pfam" id="PF16399"/>
    </source>
</evidence>
<keyword evidence="1 9" id="KW-0347">Helicase</keyword>
<dbReference type="STRING" id="1408163.A0A0F4YVZ6"/>
<keyword evidence="10" id="KW-1185">Reference proteome</keyword>
<keyword evidence="1 9" id="KW-0378">Hydrolase</keyword>
<dbReference type="FunFam" id="3.40.50.300:FF:000507">
    <property type="entry name" value="Pre-mRNA-splicing factor"/>
    <property type="match status" value="1"/>
</dbReference>
<proteinExistence type="inferred from homology"/>
<dbReference type="EMBL" id="LASV01000160">
    <property type="protein sequence ID" value="KKA22021.1"/>
    <property type="molecule type" value="Genomic_DNA"/>
</dbReference>
<feature type="domain" description="DNA2/NAM7 helicase-like C-terminal" evidence="5">
    <location>
        <begin position="1168"/>
        <end position="1359"/>
    </location>
</feature>
<keyword evidence="2" id="KW-0539">Nucleus</keyword>
<reference evidence="9 10" key="1">
    <citation type="submission" date="2015-04" db="EMBL/GenBank/DDBJ databases">
        <authorList>
            <person name="Heijne W.H."/>
            <person name="Fedorova N.D."/>
            <person name="Nierman W.C."/>
            <person name="Vollebregt A.W."/>
            <person name="Zhao Z."/>
            <person name="Wu L."/>
            <person name="Kumar M."/>
            <person name="Stam H."/>
            <person name="van den Berg M.A."/>
            <person name="Pel H.J."/>
        </authorList>
    </citation>
    <scope>NUCLEOTIDE SEQUENCE [LARGE SCALE GENOMIC DNA]</scope>
    <source>
        <strain evidence="9 10">CBS 393.64</strain>
    </source>
</reference>
<dbReference type="SUPFAM" id="SSF52540">
    <property type="entry name" value="P-loop containing nucleoside triphosphate hydrolases"/>
    <property type="match status" value="1"/>
</dbReference>
<feature type="domain" description="DNA2/NAM7 helicase helicase" evidence="4">
    <location>
        <begin position="860"/>
        <end position="1156"/>
    </location>
</feature>
<dbReference type="InterPro" id="IPR048967">
    <property type="entry name" value="Aquarius_insert"/>
</dbReference>
<dbReference type="InterPro" id="IPR041679">
    <property type="entry name" value="DNA2/NAM7-like_C"/>
</dbReference>
<dbReference type="CDD" id="cd18808">
    <property type="entry name" value="SF1_C_Upf1"/>
    <property type="match status" value="1"/>
</dbReference>
<dbReference type="OrthoDB" id="1879at2759"/>
<evidence type="ECO:0000256" key="3">
    <source>
        <dbReference type="SAM" id="MobiDB-lite"/>
    </source>
</evidence>
<dbReference type="Pfam" id="PF13086">
    <property type="entry name" value="AAA_11"/>
    <property type="match status" value="1"/>
</dbReference>
<evidence type="ECO:0000313" key="10">
    <source>
        <dbReference type="Proteomes" id="UP000053958"/>
    </source>
</evidence>
<gene>
    <name evidence="9" type="ORF">T310_3911</name>
</gene>
<dbReference type="PANTHER" id="PTHR10887:SF5">
    <property type="entry name" value="RNA HELICASE AQUARIUS"/>
    <property type="match status" value="1"/>
</dbReference>
<protein>
    <recommendedName>
        <fullName evidence="2">Pre-mRNA-splicing factor</fullName>
    </recommendedName>
</protein>
<evidence type="ECO:0000256" key="1">
    <source>
        <dbReference type="ARBA" id="ARBA00022806"/>
    </source>
</evidence>
<sequence length="1467" mass="166087">MDAALLDLSGIGASAKRVGTFSRSSGRLSLGHRSHVSLPPQGMGLEIPPAMAQSLETRPTVSDLQGDNRWVNLARTHWLKETQVRKVKQDVIKKEIWDPLEAEGFSLRSLLTLENLNILEKLVPSWFLWPTYTEDSSNYHVLLITVIVGVKQREHLPIWEHFSDRPDDFSTLFHRILSMSLDQSLSTFSRLSLLSFIISGFQSLENNLIRKECAPLVSISIWHNLSSDEARERILERAAILKKAWRAAAKRYEAADESTKAKIRFERSWLYTMLLDFIQRLNGPEKNQAENVRYCERFLELLVDLDSQLPTRRYVNTLLKDLNILPILRLSRLYNLPNNVLIRDFYSLLRHFVNFAIDDYTGEPLSSQAAYDIHCQQLGQLQRIAIKHFKDKLTILALSNYGAIEQRADLEANLSALDDSELQDLCTRLGFRTSYPKQAQVVPDRNLYLEILVSHFERKPSFQESAASLSIVPTEENLYEPALLRNETYDGSRPLAIPKLNLQYLSLGDFLWRSFLLYRSEAFFEIRKDLEAVVKRMQPRSGKGGKDIIFEGFSRMGIPISKPAIIEVAPPKVGSTKPAFVRAEIILEVGRLTENVLREWEELRPDDVVFLLAVTSGDSSTSLSTSAGNNAANVPVISHIRTAEIVQVLDENGRVLREPQPGQENSYARKPRIRRLLVNLDAAAFKADTDRVSKGKQDIYPLINVIVRRKGRENNFKPVLETMQKLITTDIALPSWLQEIFLGYGDPASARYTELPNRVKSIDFRDTFLDWQHLVESFPGKTIEPSGNASSSFGPPYVLETVDEVPKTSTANQSKKRRRGQVDAQSEPGSIHVSTYKPPNPGPYPVDAPKVNTIRFTPAQVEAITSGTQPGLTVIVGPPGTGKTDVATQIINNIYHNFPNERTLLVAHSNQALNQLFQKIVALDIDERHLLRLGHGEEELETESSYSKYGRVESFLENRTHLLAEVNRLAASIGAQGAHGNSCETAGYFNSVYIQPAWTKFWDKARSPDASNDDIIKAFPFHAYFSNAPRHVFEPDASKEELLDAAAGCQRHLDRIFSELEDIRPFEILRQPRDRANYLLIKEARIIAMTSTHAAMRRQEIADLGFHYDNVVMEEAAQITEIETFIPCALQNMQNGELPLKRVVLCGDHFQNSPIIQNLAFRQYANFEQSLFLRLVRLGVPTITLDLQGRARPSIAELFQWRYPQLGHLPIVEEDPQFKIANAGFQFDYQFINVPDYQGVGEREPSPHFIQNLGEAEYAVAIYQYMRLLGYPASKISILTTYAGQKALIKDVLNHRCAKNALFGLPKIVTTVDKYQGEQNDYVILSLVRTRTVGYLRDVRRLTVALSRARLGLYILGRREVFESCFELKPAFDLLGQRPDKLMLVPGEMFPTSRSLTEEVEGTPMEGVEHLGQYVYEMTEAKIKSLGEEMTTITEVDATTNGEEPVVDEDEVMLGAGEEDDEEVLDR</sequence>
<evidence type="ECO:0000259" key="8">
    <source>
        <dbReference type="Pfam" id="PF21144"/>
    </source>
</evidence>
<dbReference type="GeneID" id="25316260"/>
<dbReference type="InterPro" id="IPR045055">
    <property type="entry name" value="DNA2/NAM7-like"/>
</dbReference>
<dbReference type="InterPro" id="IPR026300">
    <property type="entry name" value="CWF11_fam"/>
</dbReference>
<dbReference type="InterPro" id="IPR041677">
    <property type="entry name" value="DNA2/NAM7_AAA_11"/>
</dbReference>
<keyword evidence="2" id="KW-0507">mRNA processing</keyword>
<keyword evidence="1 9" id="KW-0547">Nucleotide-binding</keyword>
<feature type="domain" description="RNA helicase aquarius insertion" evidence="8">
    <location>
        <begin position="757"/>
        <end position="848"/>
    </location>
</feature>